<evidence type="ECO:0000313" key="2">
    <source>
        <dbReference type="EMBL" id="MDB2293250.1"/>
    </source>
</evidence>
<feature type="transmembrane region" description="Helical" evidence="1">
    <location>
        <begin position="252"/>
        <end position="274"/>
    </location>
</feature>
<feature type="transmembrane region" description="Helical" evidence="1">
    <location>
        <begin position="455"/>
        <end position="476"/>
    </location>
</feature>
<feature type="transmembrane region" description="Helical" evidence="1">
    <location>
        <begin position="125"/>
        <end position="144"/>
    </location>
</feature>
<accession>A0ABT4Z586</accession>
<keyword evidence="1" id="KW-0812">Transmembrane</keyword>
<reference evidence="2 3" key="1">
    <citation type="submission" date="2023-01" db="EMBL/GenBank/DDBJ databases">
        <title>Halorubrum ezzemoulense from Santa Pola, Spain.</title>
        <authorList>
            <person name="Feng Y."/>
            <person name="Louyakis A.S."/>
            <person name="Gogarten J.P."/>
        </authorList>
    </citation>
    <scope>NUCLEOTIDE SEQUENCE [LARGE SCALE GENOMIC DNA]</scope>
    <source>
        <strain evidence="2 3">AMM015</strain>
    </source>
</reference>
<sequence length="635" mass="70239">MYQNPHRIFEGGINVISLSIALFIIGGVGLVFSTIVRNPYTIQYPSALIIGVALFLVFRNRNSSKIPEYNVRVGKVALATFFIILAALMYQYHTTGFWRTGRVFHLTFLLYVVAGAYAFVRPNPWLVLPVIGITGITNRAMAYFSSEEYVGIDIYAHSRWSSSIAAEGSLEPLFTTKYYYAPLYHVQSAIGELVLGVPTKTAIAIGIMFLVTLVPLLGIYVFTSRFWDSRIGLFAGLLYTTSDHAIQWGIHLIPTSLGVVFFTIILVSIVSYVLSGDSRQFGILAVALGALVLTHQVSLFVSMVAVVAITGASILYQMKIDIRSVRIGLLSVFVVFFDFITTKYSGPKGAESFFDIVLGNFVFSLLTARTDNRPAISFPDNLSISPLGAPAMSNIQLLGSSLLLMLAIVGALYWLQSCRESDDTLVAFSIGVCVTVLFGFTLGAPIVGIDNLLPGRWWGFLYIGLVIFAAPGVFYLSTRVPFRGNKMGSHLVIVLLLLLPFVALMAGAPTASQDNPYMDGSFDAERLGVTEQEVAIGEHTENIRTEEIRVVSDHRFRYRTETVRMDHSNPDSIASETPKLILNRAYLSDRPAMYLVSIENKWWLVHGGVPINEMTPHYRSTVYHNGQDTLLYVSR</sequence>
<dbReference type="Proteomes" id="UP001210528">
    <property type="component" value="Unassembled WGS sequence"/>
</dbReference>
<gene>
    <name evidence="2" type="ORF">PM085_13310</name>
</gene>
<feature type="transmembrane region" description="Helical" evidence="1">
    <location>
        <begin position="488"/>
        <end position="508"/>
    </location>
</feature>
<keyword evidence="1" id="KW-0472">Membrane</keyword>
<feature type="transmembrane region" description="Helical" evidence="1">
    <location>
        <begin position="12"/>
        <end position="36"/>
    </location>
</feature>
<dbReference type="EMBL" id="JAQLUK010000015">
    <property type="protein sequence ID" value="MDB2293250.1"/>
    <property type="molecule type" value="Genomic_DNA"/>
</dbReference>
<keyword evidence="3" id="KW-1185">Reference proteome</keyword>
<evidence type="ECO:0000313" key="3">
    <source>
        <dbReference type="Proteomes" id="UP001210528"/>
    </source>
</evidence>
<keyword evidence="1" id="KW-1133">Transmembrane helix</keyword>
<name>A0ABT4Z586_HALEZ</name>
<feature type="transmembrane region" description="Helical" evidence="1">
    <location>
        <begin position="327"/>
        <end position="345"/>
    </location>
</feature>
<feature type="transmembrane region" description="Helical" evidence="1">
    <location>
        <begin position="70"/>
        <end position="90"/>
    </location>
</feature>
<evidence type="ECO:0000256" key="1">
    <source>
        <dbReference type="SAM" id="Phobius"/>
    </source>
</evidence>
<comment type="caution">
    <text evidence="2">The sequence shown here is derived from an EMBL/GenBank/DDBJ whole genome shotgun (WGS) entry which is preliminary data.</text>
</comment>
<feature type="transmembrane region" description="Helical" evidence="1">
    <location>
        <begin position="286"/>
        <end position="315"/>
    </location>
</feature>
<feature type="transmembrane region" description="Helical" evidence="1">
    <location>
        <begin position="102"/>
        <end position="120"/>
    </location>
</feature>
<feature type="transmembrane region" description="Helical" evidence="1">
    <location>
        <begin position="427"/>
        <end position="449"/>
    </location>
</feature>
<organism evidence="2 3">
    <name type="scientific">Halorubrum ezzemoulense</name>
    <name type="common">Halorubrum chaoviator</name>
    <dbReference type="NCBI Taxonomy" id="337243"/>
    <lineage>
        <taxon>Archaea</taxon>
        <taxon>Methanobacteriati</taxon>
        <taxon>Methanobacteriota</taxon>
        <taxon>Stenosarchaea group</taxon>
        <taxon>Halobacteria</taxon>
        <taxon>Halobacteriales</taxon>
        <taxon>Haloferacaceae</taxon>
        <taxon>Halorubrum</taxon>
    </lineage>
</organism>
<feature type="transmembrane region" description="Helical" evidence="1">
    <location>
        <begin position="42"/>
        <end position="58"/>
    </location>
</feature>
<dbReference type="RefSeq" id="WP_271970385.1">
    <property type="nucleotide sequence ID" value="NZ_JAQLUK010000015.1"/>
</dbReference>
<proteinExistence type="predicted"/>
<feature type="transmembrane region" description="Helical" evidence="1">
    <location>
        <begin position="395"/>
        <end position="415"/>
    </location>
</feature>
<protein>
    <recommendedName>
        <fullName evidence="4">Glycosyltransferase RgtA/B/C/D-like domain-containing protein</fullName>
    </recommendedName>
</protein>
<evidence type="ECO:0008006" key="4">
    <source>
        <dbReference type="Google" id="ProtNLM"/>
    </source>
</evidence>
<feature type="transmembrane region" description="Helical" evidence="1">
    <location>
        <begin position="202"/>
        <end position="222"/>
    </location>
</feature>